<dbReference type="EMBL" id="BMNW01000006">
    <property type="protein sequence ID" value="GGM16799.1"/>
    <property type="molecule type" value="Genomic_DNA"/>
</dbReference>
<sequence length="113" mass="12386">MPLHRVVIFCSEPVALANFYCAAFRLEIISSEGTFIDTGIKDSQVSRLAFHKSKKASTSSIKLCFYTSDVAAERKRLVDLGANMGKLQGNAESLCFCDGTDLEGNVFQITNRA</sequence>
<dbReference type="Gene3D" id="3.10.180.10">
    <property type="entry name" value="2,3-Dihydroxybiphenyl 1,2-Dioxygenase, domain 1"/>
    <property type="match status" value="1"/>
</dbReference>
<protein>
    <recommendedName>
        <fullName evidence="1">Glyoxalase-like domain-containing protein</fullName>
    </recommendedName>
</protein>
<dbReference type="SUPFAM" id="SSF54593">
    <property type="entry name" value="Glyoxalase/Bleomycin resistance protein/Dihydroxybiphenyl dioxygenase"/>
    <property type="match status" value="1"/>
</dbReference>
<evidence type="ECO:0000259" key="1">
    <source>
        <dbReference type="Pfam" id="PF18029"/>
    </source>
</evidence>
<accession>A0ABQ2GXR7</accession>
<feature type="domain" description="Glyoxalase-like" evidence="1">
    <location>
        <begin position="6"/>
        <end position="109"/>
    </location>
</feature>
<keyword evidence="3" id="KW-1185">Reference proteome</keyword>
<reference evidence="3" key="1">
    <citation type="journal article" date="2019" name="Int. J. Syst. Evol. Microbiol.">
        <title>The Global Catalogue of Microorganisms (GCM) 10K type strain sequencing project: providing services to taxonomists for standard genome sequencing and annotation.</title>
        <authorList>
            <consortium name="The Broad Institute Genomics Platform"/>
            <consortium name="The Broad Institute Genome Sequencing Center for Infectious Disease"/>
            <person name="Wu L."/>
            <person name="Ma J."/>
        </authorList>
    </citation>
    <scope>NUCLEOTIDE SEQUENCE [LARGE SCALE GENOMIC DNA]</scope>
    <source>
        <strain evidence="3">JCM 13501</strain>
    </source>
</reference>
<dbReference type="RefSeq" id="WP_188866906.1">
    <property type="nucleotide sequence ID" value="NZ_BMNW01000006.1"/>
</dbReference>
<dbReference type="CDD" id="cd06587">
    <property type="entry name" value="VOC"/>
    <property type="match status" value="1"/>
</dbReference>
<evidence type="ECO:0000313" key="3">
    <source>
        <dbReference type="Proteomes" id="UP000616499"/>
    </source>
</evidence>
<gene>
    <name evidence="2" type="ORF">GCM10009425_29740</name>
</gene>
<dbReference type="Pfam" id="PF18029">
    <property type="entry name" value="Glyoxalase_6"/>
    <property type="match status" value="1"/>
</dbReference>
<dbReference type="InterPro" id="IPR029068">
    <property type="entry name" value="Glyas_Bleomycin-R_OHBP_Dase"/>
</dbReference>
<dbReference type="Proteomes" id="UP000616499">
    <property type="component" value="Unassembled WGS sequence"/>
</dbReference>
<organism evidence="2 3">
    <name type="scientific">Pseudomonas asuensis</name>
    <dbReference type="NCBI Taxonomy" id="1825787"/>
    <lineage>
        <taxon>Bacteria</taxon>
        <taxon>Pseudomonadati</taxon>
        <taxon>Pseudomonadota</taxon>
        <taxon>Gammaproteobacteria</taxon>
        <taxon>Pseudomonadales</taxon>
        <taxon>Pseudomonadaceae</taxon>
        <taxon>Pseudomonas</taxon>
    </lineage>
</organism>
<dbReference type="InterPro" id="IPR041581">
    <property type="entry name" value="Glyoxalase_6"/>
</dbReference>
<name>A0ABQ2GXR7_9PSED</name>
<evidence type="ECO:0000313" key="2">
    <source>
        <dbReference type="EMBL" id="GGM16799.1"/>
    </source>
</evidence>
<comment type="caution">
    <text evidence="2">The sequence shown here is derived from an EMBL/GenBank/DDBJ whole genome shotgun (WGS) entry which is preliminary data.</text>
</comment>
<proteinExistence type="predicted"/>